<evidence type="ECO:0000313" key="11">
    <source>
        <dbReference type="Proteomes" id="UP000478505"/>
    </source>
</evidence>
<dbReference type="InterPro" id="IPR012094">
    <property type="entry name" value="tRNA_Ile_lys_synt"/>
</dbReference>
<dbReference type="GO" id="GO:0005524">
    <property type="term" value="F:ATP binding"/>
    <property type="evidence" value="ECO:0007669"/>
    <property type="project" value="UniProtKB-UniRule"/>
</dbReference>
<dbReference type="GO" id="GO:0006400">
    <property type="term" value="P:tRNA modification"/>
    <property type="evidence" value="ECO:0007669"/>
    <property type="project" value="UniProtKB-UniRule"/>
</dbReference>
<evidence type="ECO:0000256" key="2">
    <source>
        <dbReference type="ARBA" id="ARBA00022490"/>
    </source>
</evidence>
<comment type="function">
    <text evidence="8">Ligates lysine onto the cytidine present at position 34 of the AUA codon-specific tRNA(Ile) that contains the anticodon CAU, in an ATP-dependent manner. Cytidine is converted to lysidine, thus changing the amino acid specificity of the tRNA from methionine to isoleucine.</text>
</comment>
<comment type="caution">
    <text evidence="10">The sequence shown here is derived from an EMBL/GenBank/DDBJ whole genome shotgun (WGS) entry which is preliminary data.</text>
</comment>
<evidence type="ECO:0000256" key="6">
    <source>
        <dbReference type="ARBA" id="ARBA00022840"/>
    </source>
</evidence>
<dbReference type="RefSeq" id="WP_164004856.1">
    <property type="nucleotide sequence ID" value="NZ_JAAIKD010000004.1"/>
</dbReference>
<sequence>MQNRFQTHIESEFPELLKQPFIIAMSGGIDSVVLVHLCLHLKLDFALAHCNFQLRAEASDTDERFVEDLANSMNCPFFVKKFKTETLAEEQKESIQITARNMRYAWFRELIETTAYPYLLTAHHLNDSLETFIINLNRSTGLKGLTGIPDRNDYIRRPLLIFSKDDIYSYARENNIDWREDQSNATTKYLRNKIRHQVVPSLMDLNSQFLNNFKSSLEKLKDAELLIEDYTTLLFKTLVTKKDEHYEIDIEKLNTFPNQKAILYQLLVNFGFTEWEDVYHLLEAQTGKQVKSSSHLLVKDRGKLVLSTISIQRFEPVKIDEDQNNIDLNGFTLKFKKVEKLGNFRSNVAYIDKSKLKFPLSVRSVRNGDYFYPFGMQGKKKLSDFLKDEKISPHLKSSQLLLCNGNADVIWVLNLRTDDRYKVEPTTEDILKIEILND</sequence>
<keyword evidence="4 8" id="KW-0819">tRNA processing</keyword>
<dbReference type="Pfam" id="PF01171">
    <property type="entry name" value="ATP_bind_3"/>
    <property type="match status" value="1"/>
</dbReference>
<dbReference type="HAMAP" id="MF_01161">
    <property type="entry name" value="tRNA_Ile_lys_synt"/>
    <property type="match status" value="1"/>
</dbReference>
<keyword evidence="3 8" id="KW-0436">Ligase</keyword>
<dbReference type="InterPro" id="IPR012795">
    <property type="entry name" value="tRNA_Ile_lys_synt_N"/>
</dbReference>
<dbReference type="PANTHER" id="PTHR43033">
    <property type="entry name" value="TRNA(ILE)-LYSIDINE SYNTHASE-RELATED"/>
    <property type="match status" value="1"/>
</dbReference>
<organism evidence="10 11">
    <name type="scientific">Psychroflexus aurantiacus</name>
    <dbReference type="NCBI Taxonomy" id="2709310"/>
    <lineage>
        <taxon>Bacteria</taxon>
        <taxon>Pseudomonadati</taxon>
        <taxon>Bacteroidota</taxon>
        <taxon>Flavobacteriia</taxon>
        <taxon>Flavobacteriales</taxon>
        <taxon>Flavobacteriaceae</taxon>
        <taxon>Psychroflexus</taxon>
    </lineage>
</organism>
<evidence type="ECO:0000256" key="1">
    <source>
        <dbReference type="ARBA" id="ARBA00004496"/>
    </source>
</evidence>
<dbReference type="GO" id="GO:0032267">
    <property type="term" value="F:tRNA(Ile)-lysidine synthase activity"/>
    <property type="evidence" value="ECO:0007669"/>
    <property type="project" value="UniProtKB-EC"/>
</dbReference>
<proteinExistence type="inferred from homology"/>
<evidence type="ECO:0000256" key="4">
    <source>
        <dbReference type="ARBA" id="ARBA00022694"/>
    </source>
</evidence>
<name>A0A6B3R3K6_9FLAO</name>
<keyword evidence="11" id="KW-1185">Reference proteome</keyword>
<dbReference type="SUPFAM" id="SSF52402">
    <property type="entry name" value="Adenine nucleotide alpha hydrolases-like"/>
    <property type="match status" value="1"/>
</dbReference>
<gene>
    <name evidence="8 10" type="primary">tilS</name>
    <name evidence="10" type="ORF">G3567_08230</name>
</gene>
<dbReference type="AlphaFoldDB" id="A0A6B3R3K6"/>
<accession>A0A6B3R3K6</accession>
<comment type="domain">
    <text evidence="8">The N-terminal region contains the highly conserved SGGXDS motif, predicted to be a P-loop motif involved in ATP binding.</text>
</comment>
<keyword evidence="6 8" id="KW-0067">ATP-binding</keyword>
<dbReference type="Gene3D" id="3.40.50.620">
    <property type="entry name" value="HUPs"/>
    <property type="match status" value="1"/>
</dbReference>
<dbReference type="NCBIfam" id="TIGR02433">
    <property type="entry name" value="lysidine_TilS_C"/>
    <property type="match status" value="1"/>
</dbReference>
<dbReference type="EC" id="6.3.4.19" evidence="8"/>
<dbReference type="NCBIfam" id="TIGR02432">
    <property type="entry name" value="lysidine_TilS_N"/>
    <property type="match status" value="1"/>
</dbReference>
<comment type="subcellular location">
    <subcellularLocation>
        <location evidence="1 8">Cytoplasm</location>
    </subcellularLocation>
</comment>
<keyword evidence="5 8" id="KW-0547">Nucleotide-binding</keyword>
<dbReference type="InterPro" id="IPR012796">
    <property type="entry name" value="Lysidine-tRNA-synth_C"/>
</dbReference>
<dbReference type="Proteomes" id="UP000478505">
    <property type="component" value="Unassembled WGS sequence"/>
</dbReference>
<dbReference type="InterPro" id="IPR011063">
    <property type="entry name" value="TilS/TtcA_N"/>
</dbReference>
<keyword evidence="2 8" id="KW-0963">Cytoplasm</keyword>
<comment type="catalytic activity">
    <reaction evidence="7 8">
        <text>cytidine(34) in tRNA(Ile2) + L-lysine + ATP = lysidine(34) in tRNA(Ile2) + AMP + diphosphate + H(+)</text>
        <dbReference type="Rhea" id="RHEA:43744"/>
        <dbReference type="Rhea" id="RHEA-COMP:10625"/>
        <dbReference type="Rhea" id="RHEA-COMP:10670"/>
        <dbReference type="ChEBI" id="CHEBI:15378"/>
        <dbReference type="ChEBI" id="CHEBI:30616"/>
        <dbReference type="ChEBI" id="CHEBI:32551"/>
        <dbReference type="ChEBI" id="CHEBI:33019"/>
        <dbReference type="ChEBI" id="CHEBI:82748"/>
        <dbReference type="ChEBI" id="CHEBI:83665"/>
        <dbReference type="ChEBI" id="CHEBI:456215"/>
        <dbReference type="EC" id="6.3.4.19"/>
    </reaction>
</comment>
<evidence type="ECO:0000259" key="9">
    <source>
        <dbReference type="SMART" id="SM00977"/>
    </source>
</evidence>
<evidence type="ECO:0000256" key="8">
    <source>
        <dbReference type="HAMAP-Rule" id="MF_01161"/>
    </source>
</evidence>
<evidence type="ECO:0000256" key="7">
    <source>
        <dbReference type="ARBA" id="ARBA00048539"/>
    </source>
</evidence>
<dbReference type="SUPFAM" id="SSF56037">
    <property type="entry name" value="PheT/TilS domain"/>
    <property type="match status" value="1"/>
</dbReference>
<evidence type="ECO:0000313" key="10">
    <source>
        <dbReference type="EMBL" id="NEV94130.1"/>
    </source>
</evidence>
<evidence type="ECO:0000256" key="3">
    <source>
        <dbReference type="ARBA" id="ARBA00022598"/>
    </source>
</evidence>
<dbReference type="PANTHER" id="PTHR43033:SF1">
    <property type="entry name" value="TRNA(ILE)-LYSIDINE SYNTHASE-RELATED"/>
    <property type="match status" value="1"/>
</dbReference>
<feature type="binding site" evidence="8">
    <location>
        <begin position="26"/>
        <end position="31"/>
    </location>
    <ligand>
        <name>ATP</name>
        <dbReference type="ChEBI" id="CHEBI:30616"/>
    </ligand>
</feature>
<reference evidence="10 11" key="1">
    <citation type="submission" date="2020-02" db="EMBL/GenBank/DDBJ databases">
        <title>Flavobacteriaceae Psychroflexus bacterium YR1-1, complete genome.</title>
        <authorList>
            <person name="Li Y."/>
            <person name="Wu S."/>
        </authorList>
    </citation>
    <scope>NUCLEOTIDE SEQUENCE [LARGE SCALE GENOMIC DNA]</scope>
    <source>
        <strain evidence="10 11">YR1-1</strain>
    </source>
</reference>
<dbReference type="InterPro" id="IPR014729">
    <property type="entry name" value="Rossmann-like_a/b/a_fold"/>
</dbReference>
<dbReference type="CDD" id="cd01992">
    <property type="entry name" value="TilS_N"/>
    <property type="match status" value="1"/>
</dbReference>
<protein>
    <recommendedName>
        <fullName evidence="8">tRNA(Ile)-lysidine synthase</fullName>
        <ecNumber evidence="8">6.3.4.19</ecNumber>
    </recommendedName>
    <alternativeName>
        <fullName evidence="8">tRNA(Ile)-2-lysyl-cytidine synthase</fullName>
    </alternativeName>
    <alternativeName>
        <fullName evidence="8">tRNA(Ile)-lysidine synthetase</fullName>
    </alternativeName>
</protein>
<comment type="similarity">
    <text evidence="8">Belongs to the tRNA(Ile)-lysidine synthase family.</text>
</comment>
<dbReference type="EMBL" id="JAAIKD010000004">
    <property type="protein sequence ID" value="NEV94130.1"/>
    <property type="molecule type" value="Genomic_DNA"/>
</dbReference>
<dbReference type="SMART" id="SM00977">
    <property type="entry name" value="TilS_C"/>
    <property type="match status" value="1"/>
</dbReference>
<feature type="domain" description="Lysidine-tRNA(Ile) synthetase C-terminal" evidence="9">
    <location>
        <begin position="360"/>
        <end position="433"/>
    </location>
</feature>
<dbReference type="Pfam" id="PF11734">
    <property type="entry name" value="TilS_C"/>
    <property type="match status" value="1"/>
</dbReference>
<evidence type="ECO:0000256" key="5">
    <source>
        <dbReference type="ARBA" id="ARBA00022741"/>
    </source>
</evidence>
<dbReference type="GO" id="GO:0005737">
    <property type="term" value="C:cytoplasm"/>
    <property type="evidence" value="ECO:0007669"/>
    <property type="project" value="UniProtKB-SubCell"/>
</dbReference>